<comment type="caution">
    <text evidence="2">The sequence shown here is derived from an EMBL/GenBank/DDBJ whole genome shotgun (WGS) entry which is preliminary data.</text>
</comment>
<feature type="compositionally biased region" description="Polar residues" evidence="1">
    <location>
        <begin position="430"/>
        <end position="443"/>
    </location>
</feature>
<evidence type="ECO:0000313" key="2">
    <source>
        <dbReference type="EMBL" id="KAF4507985.1"/>
    </source>
</evidence>
<sequence>MAPPVTTPSKRSLLRGWGSRHRRRPLAPLLNDQSIDLRAGAPKVLNESLATETPRIHDHGEPDSIDRIASALLDDDLCRLLGKDEPWDNPKDEVDASPLCTSKPLLKDNQSPRPPGGAPMSPFSMHPISSNDDRALSTRESLPGKNRAARDTRMLPAQSSSSQLPAGSRKQPRASGLTGLRPGSQRLTFGSPNSHGDIGGRSAHQPPRPVLGEVLDPNLRGTAAPSCMVNADEINEKVRAMLAATEALKPSPPQPRAFSSSKMSQTVHARVFNKVSNVWERINSKPSTPVERVRSKLRKQPWQDQATRPVVPETKPPDFALADEGRTPTASSETRLNRGNKLTKRNAQAGSGGAAAPDVFFDERRCPQSQRRREPETENTGDNAAEAGFGDFADPFQTEVGFELNLEDRILSTAPIGSSTPRARSKAGSMGNSTDDSANASSEAQVNLARVVFRFGEDGAARGQARQVTLRPSESRRTMVDAEPVASQAMRRKSRVSQLRGCERVKKHPSPSKRDLEELELALQRNERAALRPPLLVKDGNRLVKNRTSGNRDDTDPLAQPSPRSTRKTRVTRPSGEMLKGRQGIRVSRAFRPTLARPDDRDELM</sequence>
<feature type="region of interest" description="Disordered" evidence="1">
    <location>
        <begin position="464"/>
        <end position="515"/>
    </location>
</feature>
<organism evidence="2 3">
    <name type="scientific">Ophiocordyceps sinensis</name>
    <dbReference type="NCBI Taxonomy" id="72228"/>
    <lineage>
        <taxon>Eukaryota</taxon>
        <taxon>Fungi</taxon>
        <taxon>Dikarya</taxon>
        <taxon>Ascomycota</taxon>
        <taxon>Pezizomycotina</taxon>
        <taxon>Sordariomycetes</taxon>
        <taxon>Hypocreomycetidae</taxon>
        <taxon>Hypocreales</taxon>
        <taxon>Ophiocordycipitaceae</taxon>
        <taxon>Ophiocordyceps</taxon>
    </lineage>
</organism>
<dbReference type="OrthoDB" id="4207421at2759"/>
<name>A0A8H4PPG9_9HYPO</name>
<dbReference type="Proteomes" id="UP000557566">
    <property type="component" value="Unassembled WGS sequence"/>
</dbReference>
<evidence type="ECO:0000313" key="3">
    <source>
        <dbReference type="Proteomes" id="UP000557566"/>
    </source>
</evidence>
<dbReference type="AlphaFoldDB" id="A0A8H4PPG9"/>
<keyword evidence="3" id="KW-1185">Reference proteome</keyword>
<accession>A0A8H4PPG9</accession>
<feature type="region of interest" description="Disordered" evidence="1">
    <location>
        <begin position="532"/>
        <end position="605"/>
    </location>
</feature>
<proteinExistence type="predicted"/>
<reference evidence="2 3" key="1">
    <citation type="journal article" date="2020" name="Genome Biol. Evol.">
        <title>A new high-quality draft genome assembly of the Chinese cordyceps Ophiocordyceps sinensis.</title>
        <authorList>
            <person name="Shu R."/>
            <person name="Zhang J."/>
            <person name="Meng Q."/>
            <person name="Zhang H."/>
            <person name="Zhou G."/>
            <person name="Li M."/>
            <person name="Wu P."/>
            <person name="Zhao Y."/>
            <person name="Chen C."/>
            <person name="Qin Q."/>
        </authorList>
    </citation>
    <scope>NUCLEOTIDE SEQUENCE [LARGE SCALE GENOMIC DNA]</scope>
    <source>
        <strain evidence="2 3">IOZ07</strain>
    </source>
</reference>
<protein>
    <submittedName>
        <fullName evidence="2">Uncharacterized protein</fullName>
    </submittedName>
</protein>
<feature type="region of interest" description="Disordered" evidence="1">
    <location>
        <begin position="284"/>
        <end position="394"/>
    </location>
</feature>
<feature type="region of interest" description="Disordered" evidence="1">
    <location>
        <begin position="1"/>
        <end position="28"/>
    </location>
</feature>
<feature type="compositionally biased region" description="Polar residues" evidence="1">
    <location>
        <begin position="185"/>
        <end position="194"/>
    </location>
</feature>
<gene>
    <name evidence="2" type="ORF">G6O67_004423</name>
</gene>
<feature type="region of interest" description="Disordered" evidence="1">
    <location>
        <begin position="81"/>
        <end position="217"/>
    </location>
</feature>
<feature type="compositionally biased region" description="Basic and acidic residues" evidence="1">
    <location>
        <begin position="81"/>
        <end position="94"/>
    </location>
</feature>
<evidence type="ECO:0000256" key="1">
    <source>
        <dbReference type="SAM" id="MobiDB-lite"/>
    </source>
</evidence>
<dbReference type="EMBL" id="JAAVMX010000005">
    <property type="protein sequence ID" value="KAF4507985.1"/>
    <property type="molecule type" value="Genomic_DNA"/>
</dbReference>
<feature type="region of interest" description="Disordered" evidence="1">
    <location>
        <begin position="412"/>
        <end position="443"/>
    </location>
</feature>
<feature type="compositionally biased region" description="Basic and acidic residues" evidence="1">
    <location>
        <begin position="361"/>
        <end position="376"/>
    </location>
</feature>